<dbReference type="Proteomes" id="UP000033423">
    <property type="component" value="Unassembled WGS sequence"/>
</dbReference>
<proteinExistence type="predicted"/>
<comment type="caution">
    <text evidence="1">The sequence shown here is derived from an EMBL/GenBank/DDBJ whole genome shotgun (WGS) entry which is preliminary data.</text>
</comment>
<name>A0A0F3GYR2_9BACT</name>
<dbReference type="EMBL" id="LACI01000319">
    <property type="protein sequence ID" value="KJU87114.1"/>
    <property type="molecule type" value="Genomic_DNA"/>
</dbReference>
<sequence length="58" mass="6550">MTVTAVFQVCHSWLDQESRRRKSIVTMKDKEDTSNVTDRGPLCPLCMSKAITSFPTTT</sequence>
<evidence type="ECO:0000313" key="1">
    <source>
        <dbReference type="EMBL" id="KJU87114.1"/>
    </source>
</evidence>
<protein>
    <submittedName>
        <fullName evidence="1">Uncharacterized protein</fullName>
    </submittedName>
</protein>
<reference evidence="1 2" key="1">
    <citation type="submission" date="2015-02" db="EMBL/GenBank/DDBJ databases">
        <title>Single-cell genomics of uncultivated deep-branching MTB reveals a conserved set of magnetosome genes.</title>
        <authorList>
            <person name="Kolinko S."/>
            <person name="Richter M."/>
            <person name="Glockner F.O."/>
            <person name="Brachmann A."/>
            <person name="Schuler D."/>
        </authorList>
    </citation>
    <scope>NUCLEOTIDE SEQUENCE [LARGE SCALE GENOMIC DNA]</scope>
    <source>
        <strain evidence="1">TM-1</strain>
    </source>
</reference>
<accession>A0A0F3GYR2</accession>
<dbReference type="AlphaFoldDB" id="A0A0F3GYR2"/>
<gene>
    <name evidence="1" type="ORF">MBAV_000691</name>
</gene>
<organism evidence="1 2">
    <name type="scientific">Candidatus Magnetobacterium bavaricum</name>
    <dbReference type="NCBI Taxonomy" id="29290"/>
    <lineage>
        <taxon>Bacteria</taxon>
        <taxon>Pseudomonadati</taxon>
        <taxon>Nitrospirota</taxon>
        <taxon>Thermodesulfovibrionia</taxon>
        <taxon>Thermodesulfovibrionales</taxon>
        <taxon>Candidatus Magnetobacteriaceae</taxon>
        <taxon>Candidatus Magnetobacterium</taxon>
    </lineage>
</organism>
<evidence type="ECO:0000313" key="2">
    <source>
        <dbReference type="Proteomes" id="UP000033423"/>
    </source>
</evidence>
<keyword evidence="2" id="KW-1185">Reference proteome</keyword>